<dbReference type="PANTHER" id="PTHR24350">
    <property type="entry name" value="SERINE/THREONINE-PROTEIN KINASE IAL-RELATED"/>
    <property type="match status" value="1"/>
</dbReference>
<dbReference type="PROSITE" id="PS50011">
    <property type="entry name" value="PROTEIN_KINASE_DOM"/>
    <property type="match status" value="1"/>
</dbReference>
<protein>
    <submittedName>
        <fullName evidence="8">Kinase-like domain-containing protein</fullName>
    </submittedName>
</protein>
<feature type="compositionally biased region" description="Basic and acidic residues" evidence="6">
    <location>
        <begin position="456"/>
        <end position="468"/>
    </location>
</feature>
<dbReference type="SUPFAM" id="SSF56112">
    <property type="entry name" value="Protein kinase-like (PK-like)"/>
    <property type="match status" value="1"/>
</dbReference>
<evidence type="ECO:0000313" key="9">
    <source>
        <dbReference type="Proteomes" id="UP000815325"/>
    </source>
</evidence>
<reference evidence="8" key="1">
    <citation type="submission" date="2017-08" db="EMBL/GenBank/DDBJ databases">
        <authorList>
            <person name="Polle J.E."/>
            <person name="Barry K."/>
            <person name="Cushman J."/>
            <person name="Schmutz J."/>
            <person name="Tran D."/>
            <person name="Hathwaick L.T."/>
            <person name="Yim W.C."/>
            <person name="Jenkins J."/>
            <person name="Mckie-Krisberg Z.M."/>
            <person name="Prochnik S."/>
            <person name="Lindquist E."/>
            <person name="Dockter R.B."/>
            <person name="Adam C."/>
            <person name="Molina H."/>
            <person name="Bunkerborg J."/>
            <person name="Jin E."/>
            <person name="Buchheim M."/>
            <person name="Magnuson J."/>
        </authorList>
    </citation>
    <scope>NUCLEOTIDE SEQUENCE</scope>
    <source>
        <strain evidence="8">CCAP 19/18</strain>
    </source>
</reference>
<keyword evidence="5" id="KW-0067">ATP-binding</keyword>
<organism evidence="8 9">
    <name type="scientific">Dunaliella salina</name>
    <name type="common">Green alga</name>
    <name type="synonym">Protococcus salinus</name>
    <dbReference type="NCBI Taxonomy" id="3046"/>
    <lineage>
        <taxon>Eukaryota</taxon>
        <taxon>Viridiplantae</taxon>
        <taxon>Chlorophyta</taxon>
        <taxon>core chlorophytes</taxon>
        <taxon>Chlorophyceae</taxon>
        <taxon>CS clade</taxon>
        <taxon>Chlamydomonadales</taxon>
        <taxon>Dunaliellaceae</taxon>
        <taxon>Dunaliella</taxon>
    </lineage>
</organism>
<keyword evidence="2" id="KW-0808">Transferase</keyword>
<feature type="compositionally biased region" description="Basic residues" evidence="6">
    <location>
        <begin position="23"/>
        <end position="32"/>
    </location>
</feature>
<evidence type="ECO:0000256" key="1">
    <source>
        <dbReference type="ARBA" id="ARBA00022527"/>
    </source>
</evidence>
<evidence type="ECO:0000259" key="7">
    <source>
        <dbReference type="PROSITE" id="PS50011"/>
    </source>
</evidence>
<keyword evidence="1" id="KW-0723">Serine/threonine-protein kinase</keyword>
<dbReference type="InterPro" id="IPR000719">
    <property type="entry name" value="Prot_kinase_dom"/>
</dbReference>
<accession>A0ABQ7H4Z0</accession>
<dbReference type="Proteomes" id="UP000815325">
    <property type="component" value="Unassembled WGS sequence"/>
</dbReference>
<evidence type="ECO:0000256" key="6">
    <source>
        <dbReference type="SAM" id="MobiDB-lite"/>
    </source>
</evidence>
<gene>
    <name evidence="8" type="ORF">DUNSADRAFT_10353</name>
</gene>
<feature type="domain" description="Protein kinase" evidence="7">
    <location>
        <begin position="127"/>
        <end position="409"/>
    </location>
</feature>
<evidence type="ECO:0000256" key="2">
    <source>
        <dbReference type="ARBA" id="ARBA00022679"/>
    </source>
</evidence>
<keyword evidence="9" id="KW-1185">Reference proteome</keyword>
<keyword evidence="3" id="KW-0547">Nucleotide-binding</keyword>
<evidence type="ECO:0000313" key="8">
    <source>
        <dbReference type="EMBL" id="KAF5841916.1"/>
    </source>
</evidence>
<feature type="region of interest" description="Disordered" evidence="6">
    <location>
        <begin position="19"/>
        <end position="94"/>
    </location>
</feature>
<dbReference type="Gene3D" id="1.10.510.10">
    <property type="entry name" value="Transferase(Phosphotransferase) domain 1"/>
    <property type="match status" value="1"/>
</dbReference>
<sequence>MSFFKRLFDKKPVQTLQLGAEKHAHHSKHHGTAAHEASSSDSDDDGTLSCPQLSSPVTHGQRRGGLDAGITSTDIQHHHQQIHEPPRKSRTWGGREDFSGGIGAVAMSRLSTSSSDYSPDDKLRAGYKRVSRSHRGRNSTILAATDRATGRPVAIKVFMKETTTSFKLQKMHRETSVLKTTSGIPGVVRLLNVLEDQNSYYTILEALPGCTLIELMACRGGRLNEQQCAIEVAIPLLTALAGLHEIGVVHRDIKPEHVLCTYGSICLLDFVESAVKSEKNLNHRAGQMEYCAPEVLNKPMLTDVFHQVLYHGMSEEELPQYDEKADLWSAGVLLYEALTGQQPFMADNVRELTLMHQQQLSQKNASGIPLFLANQKLLTPLTQQFIAAMLQVDPTARPSAHQMLQHPWLQAHLGKPASAFLLPTAPCNLGNLAGASRPSRLGHSNANGHVQGVKASKQEGVDARDKASSVHNVHPITAQ</sequence>
<evidence type="ECO:0000256" key="3">
    <source>
        <dbReference type="ARBA" id="ARBA00022741"/>
    </source>
</evidence>
<feature type="compositionally biased region" description="Basic and acidic residues" evidence="6">
    <location>
        <begin position="75"/>
        <end position="94"/>
    </location>
</feature>
<evidence type="ECO:0000256" key="4">
    <source>
        <dbReference type="ARBA" id="ARBA00022777"/>
    </source>
</evidence>
<feature type="region of interest" description="Disordered" evidence="6">
    <location>
        <begin position="455"/>
        <end position="479"/>
    </location>
</feature>
<feature type="compositionally biased region" description="Polar residues" evidence="6">
    <location>
        <begin position="49"/>
        <end position="58"/>
    </location>
</feature>
<proteinExistence type="predicted"/>
<evidence type="ECO:0000256" key="5">
    <source>
        <dbReference type="ARBA" id="ARBA00022840"/>
    </source>
</evidence>
<keyword evidence="4" id="KW-0418">Kinase</keyword>
<dbReference type="InterPro" id="IPR030616">
    <property type="entry name" value="Aur-like"/>
</dbReference>
<dbReference type="InterPro" id="IPR011009">
    <property type="entry name" value="Kinase-like_dom_sf"/>
</dbReference>
<comment type="caution">
    <text evidence="8">The sequence shown here is derived from an EMBL/GenBank/DDBJ whole genome shotgun (WGS) entry which is preliminary data.</text>
</comment>
<dbReference type="Pfam" id="PF00069">
    <property type="entry name" value="Pkinase"/>
    <property type="match status" value="1"/>
</dbReference>
<name>A0ABQ7H4Z0_DUNSA</name>
<dbReference type="EMBL" id="MU069473">
    <property type="protein sequence ID" value="KAF5841916.1"/>
    <property type="molecule type" value="Genomic_DNA"/>
</dbReference>